<dbReference type="PANTHER" id="PTHR19850">
    <property type="entry name" value="GUANINE NUCLEOTIDE-BINDING PROTEIN BETA G PROTEIN BETA"/>
    <property type="match status" value="1"/>
</dbReference>
<dbReference type="CDD" id="cd00200">
    <property type="entry name" value="WD40"/>
    <property type="match status" value="1"/>
</dbReference>
<evidence type="ECO:0000256" key="4">
    <source>
        <dbReference type="ARBA" id="ARBA00023224"/>
    </source>
</evidence>
<dbReference type="Proteomes" id="UP000825935">
    <property type="component" value="Chromosome 35"/>
</dbReference>
<evidence type="ECO:0000256" key="5">
    <source>
        <dbReference type="PROSITE-ProRule" id="PRU00221"/>
    </source>
</evidence>
<keyword evidence="2 5" id="KW-0853">WD repeat</keyword>
<organism evidence="6 7">
    <name type="scientific">Ceratopteris richardii</name>
    <name type="common">Triangle waterfern</name>
    <dbReference type="NCBI Taxonomy" id="49495"/>
    <lineage>
        <taxon>Eukaryota</taxon>
        <taxon>Viridiplantae</taxon>
        <taxon>Streptophyta</taxon>
        <taxon>Embryophyta</taxon>
        <taxon>Tracheophyta</taxon>
        <taxon>Polypodiopsida</taxon>
        <taxon>Polypodiidae</taxon>
        <taxon>Polypodiales</taxon>
        <taxon>Pteridineae</taxon>
        <taxon>Pteridaceae</taxon>
        <taxon>Parkerioideae</taxon>
        <taxon>Ceratopteris</taxon>
    </lineage>
</organism>
<dbReference type="OrthoDB" id="10255630at2759"/>
<dbReference type="EMBL" id="CM035440">
    <property type="protein sequence ID" value="KAH7282140.1"/>
    <property type="molecule type" value="Genomic_DNA"/>
</dbReference>
<dbReference type="AlphaFoldDB" id="A0A8T2QEU8"/>
<dbReference type="OMA" id="CHQTFSG"/>
<feature type="repeat" description="WD" evidence="5">
    <location>
        <begin position="241"/>
        <end position="282"/>
    </location>
</feature>
<reference evidence="6" key="1">
    <citation type="submission" date="2021-08" db="EMBL/GenBank/DDBJ databases">
        <title>WGS assembly of Ceratopteris richardii.</title>
        <authorList>
            <person name="Marchant D.B."/>
            <person name="Chen G."/>
            <person name="Jenkins J."/>
            <person name="Shu S."/>
            <person name="Leebens-Mack J."/>
            <person name="Grimwood J."/>
            <person name="Schmutz J."/>
            <person name="Soltis P."/>
            <person name="Soltis D."/>
            <person name="Chen Z.-H."/>
        </authorList>
    </citation>
    <scope>NUCLEOTIDE SEQUENCE</scope>
    <source>
        <strain evidence="6">Whitten #5841</strain>
        <tissue evidence="6">Leaf</tissue>
    </source>
</reference>
<comment type="caution">
    <text evidence="6">The sequence shown here is derived from an EMBL/GenBank/DDBJ whole genome shotgun (WGS) entry which is preliminary data.</text>
</comment>
<dbReference type="GO" id="GO:0005886">
    <property type="term" value="C:plasma membrane"/>
    <property type="evidence" value="ECO:0007669"/>
    <property type="project" value="UniProtKB-ARBA"/>
</dbReference>
<feature type="repeat" description="WD" evidence="5">
    <location>
        <begin position="197"/>
        <end position="239"/>
    </location>
</feature>
<dbReference type="SMART" id="SM00320">
    <property type="entry name" value="WD40"/>
    <property type="match status" value="7"/>
</dbReference>
<gene>
    <name evidence="6" type="ORF">KP509_35G014500</name>
</gene>
<evidence type="ECO:0000313" key="6">
    <source>
        <dbReference type="EMBL" id="KAH7282140.1"/>
    </source>
</evidence>
<keyword evidence="3" id="KW-0677">Repeat</keyword>
<dbReference type="PRINTS" id="PR00320">
    <property type="entry name" value="GPROTEINBRPT"/>
</dbReference>
<dbReference type="Gene3D" id="2.130.10.10">
    <property type="entry name" value="YVTN repeat-like/Quinoprotein amine dehydrogenase"/>
    <property type="match status" value="1"/>
</dbReference>
<feature type="repeat" description="WD" evidence="5">
    <location>
        <begin position="61"/>
        <end position="102"/>
    </location>
</feature>
<evidence type="ECO:0000313" key="7">
    <source>
        <dbReference type="Proteomes" id="UP000825935"/>
    </source>
</evidence>
<evidence type="ECO:0000256" key="3">
    <source>
        <dbReference type="ARBA" id="ARBA00022737"/>
    </source>
</evidence>
<name>A0A8T2QEU8_CERRI</name>
<comment type="similarity">
    <text evidence="1">Belongs to the WD repeat G protein beta family.</text>
</comment>
<keyword evidence="4" id="KW-0807">Transducer</keyword>
<dbReference type="InterPro" id="IPR036322">
    <property type="entry name" value="WD40_repeat_dom_sf"/>
</dbReference>
<dbReference type="InterPro" id="IPR001632">
    <property type="entry name" value="WD40_G-protein_beta-like"/>
</dbReference>
<dbReference type="InterPro" id="IPR015943">
    <property type="entry name" value="WD40/YVTN_repeat-like_dom_sf"/>
</dbReference>
<feature type="repeat" description="WD" evidence="5">
    <location>
        <begin position="150"/>
        <end position="192"/>
    </location>
</feature>
<dbReference type="PRINTS" id="PR00319">
    <property type="entry name" value="GPROTEINB"/>
</dbReference>
<dbReference type="InterPro" id="IPR019775">
    <property type="entry name" value="WD40_repeat_CS"/>
</dbReference>
<dbReference type="InterPro" id="IPR016346">
    <property type="entry name" value="G-protein_beta_1-5"/>
</dbReference>
<dbReference type="GO" id="GO:0007165">
    <property type="term" value="P:signal transduction"/>
    <property type="evidence" value="ECO:0007669"/>
    <property type="project" value="UniProtKB-KW"/>
</dbReference>
<dbReference type="EMBL" id="CM035440">
    <property type="protein sequence ID" value="KAH7282142.1"/>
    <property type="molecule type" value="Genomic_DNA"/>
</dbReference>
<dbReference type="Pfam" id="PF25391">
    <property type="entry name" value="WD40_Gbeta"/>
    <property type="match status" value="1"/>
</dbReference>
<protein>
    <submittedName>
        <fullName evidence="6">Uncharacterized protein</fullName>
    </submittedName>
</protein>
<keyword evidence="7" id="KW-1185">Reference proteome</keyword>
<dbReference type="PIRSF" id="PIRSF002394">
    <property type="entry name" value="GN-bd_beta"/>
    <property type="match status" value="1"/>
</dbReference>
<feature type="repeat" description="WD" evidence="5">
    <location>
        <begin position="336"/>
        <end position="376"/>
    </location>
</feature>
<dbReference type="FunFam" id="2.130.10.10:FF:000580">
    <property type="entry name" value="Guanine nucleotide-binding protein subunit beta"/>
    <property type="match status" value="1"/>
</dbReference>
<dbReference type="InterPro" id="IPR020472">
    <property type="entry name" value="WD40_PAC1"/>
</dbReference>
<dbReference type="PROSITE" id="PS50082">
    <property type="entry name" value="WD_REPEATS_2"/>
    <property type="match status" value="5"/>
</dbReference>
<sequence>MFRKELKEKKDTACSKMNKLKEEVLTKRAQLLDSDVASCAQERGCKPISFPIEDLICCRTLQGHTGKVHSLDWSRGRDRLVSASSDGHLIVWNALTSLKTHTIKLASSFVLTCAFSANGMVVASGGMDNICSIYVLNTQYDQPMSDPKPLYGHKGYISCCKFVPKHDTQILTSSGDGTCALWEVESSLKVSVFGGESSGYTKGVTSVSIKTGDPHIFVSGSCDRTARLWDMRTSNRAMQTFQGHGGDVESVQFLPDGICFGTGAEDSACRIFDTRTGHLLQQYKEPYLSNERSRVNSIAFSYSGRLLFAAYSNANSDCYVWDTLTAQVVGNLKQGPNPHTKDINCMGLVHDGSALCTASSDQTLKIWAMNSEREIN</sequence>
<evidence type="ECO:0000256" key="2">
    <source>
        <dbReference type="ARBA" id="ARBA00022574"/>
    </source>
</evidence>
<proteinExistence type="inferred from homology"/>
<dbReference type="PROSITE" id="PS50294">
    <property type="entry name" value="WD_REPEATS_REGION"/>
    <property type="match status" value="3"/>
</dbReference>
<accession>A0A8T2QEU8</accession>
<dbReference type="PROSITE" id="PS00678">
    <property type="entry name" value="WD_REPEATS_1"/>
    <property type="match status" value="1"/>
</dbReference>
<dbReference type="InterPro" id="IPR001680">
    <property type="entry name" value="WD40_rpt"/>
</dbReference>
<evidence type="ECO:0000256" key="1">
    <source>
        <dbReference type="ARBA" id="ARBA00009768"/>
    </source>
</evidence>
<dbReference type="SUPFAM" id="SSF50978">
    <property type="entry name" value="WD40 repeat-like"/>
    <property type="match status" value="1"/>
</dbReference>